<dbReference type="EMBL" id="BFAD01000004">
    <property type="protein sequence ID" value="GBE82229.1"/>
    <property type="molecule type" value="Genomic_DNA"/>
</dbReference>
<dbReference type="STRING" id="139825.A0A401GJ82"/>
<feature type="compositionally biased region" description="Acidic residues" evidence="1">
    <location>
        <begin position="303"/>
        <end position="320"/>
    </location>
</feature>
<dbReference type="GeneID" id="38779146"/>
<dbReference type="InParanoid" id="A0A401GJ82"/>
<reference evidence="2 3" key="1">
    <citation type="journal article" date="2018" name="Sci. Rep.">
        <title>Genome sequence of the cauliflower mushroom Sparassis crispa (Hanabiratake) and its association with beneficial usage.</title>
        <authorList>
            <person name="Kiyama R."/>
            <person name="Furutani Y."/>
            <person name="Kawaguchi K."/>
            <person name="Nakanishi T."/>
        </authorList>
    </citation>
    <scope>NUCLEOTIDE SEQUENCE [LARGE SCALE GENOMIC DNA]</scope>
</reference>
<feature type="compositionally biased region" description="Acidic residues" evidence="1">
    <location>
        <begin position="328"/>
        <end position="348"/>
    </location>
</feature>
<accession>A0A401GJ82</accession>
<proteinExistence type="predicted"/>
<feature type="region of interest" description="Disordered" evidence="1">
    <location>
        <begin position="292"/>
        <end position="356"/>
    </location>
</feature>
<protein>
    <submittedName>
        <fullName evidence="2">Uncharacterized protein</fullName>
    </submittedName>
</protein>
<keyword evidence="3" id="KW-1185">Reference proteome</keyword>
<evidence type="ECO:0000256" key="1">
    <source>
        <dbReference type="SAM" id="MobiDB-lite"/>
    </source>
</evidence>
<sequence>MDFDDDPEEPPDDTRLDFADEEPLPRTFPKVHYHMSKSQRFCEDITSFVIRNKGDPAFKMFMPSLKDHLLARLTGCAYNGDEDMFTDKERDQISFLDNKLFRHKVLRINYTTYDMRHAQDSINPRTHPDVMVLSHEDGEDADQHPYWLLPISRQPQHMDFLWVRWFGRDLTAPGGFETRRLHRVGFVDIDDYKPFGFLNPDEVLRGVHLIPAFAHGRTSDLLPPSIARHSEDNDEDWLFYYVNMFFDRDMFMRYLGGGVGHKGTGITLPMVGDGMDIDDDKSDDDKQSVDCLVQDKDEGQIGQEEDDYGYRDSDDDEDEQGTGGEGSDHEEVEDLGPEDGEDGEEDEYGDKGYAPL</sequence>
<comment type="caution">
    <text evidence="2">The sequence shown here is derived from an EMBL/GenBank/DDBJ whole genome shotgun (WGS) entry which is preliminary data.</text>
</comment>
<dbReference type="RefSeq" id="XP_027613142.1">
    <property type="nucleotide sequence ID" value="XM_027757341.1"/>
</dbReference>
<dbReference type="Proteomes" id="UP000287166">
    <property type="component" value="Unassembled WGS sequence"/>
</dbReference>
<dbReference type="OrthoDB" id="3267098at2759"/>
<evidence type="ECO:0000313" key="3">
    <source>
        <dbReference type="Proteomes" id="UP000287166"/>
    </source>
</evidence>
<feature type="region of interest" description="Disordered" evidence="1">
    <location>
        <begin position="1"/>
        <end position="20"/>
    </location>
</feature>
<feature type="compositionally biased region" description="Acidic residues" evidence="1">
    <location>
        <begin position="1"/>
        <end position="11"/>
    </location>
</feature>
<evidence type="ECO:0000313" key="2">
    <source>
        <dbReference type="EMBL" id="GBE82229.1"/>
    </source>
</evidence>
<gene>
    <name evidence="2" type="ORF">SCP_0406120</name>
</gene>
<dbReference type="AlphaFoldDB" id="A0A401GJ82"/>
<name>A0A401GJ82_9APHY</name>
<organism evidence="2 3">
    <name type="scientific">Sparassis crispa</name>
    <dbReference type="NCBI Taxonomy" id="139825"/>
    <lineage>
        <taxon>Eukaryota</taxon>
        <taxon>Fungi</taxon>
        <taxon>Dikarya</taxon>
        <taxon>Basidiomycota</taxon>
        <taxon>Agaricomycotina</taxon>
        <taxon>Agaricomycetes</taxon>
        <taxon>Polyporales</taxon>
        <taxon>Sparassidaceae</taxon>
        <taxon>Sparassis</taxon>
    </lineage>
</organism>